<reference evidence="5 6" key="1">
    <citation type="submission" date="2020-07" db="EMBL/GenBank/DDBJ databases">
        <title>A new beta-1,3-glucan-decomposing anaerobic bacterium isolated from anoxic soil subjected to biological soil disinfestation.</title>
        <authorList>
            <person name="Ueki A."/>
            <person name="Tonouchi A."/>
        </authorList>
    </citation>
    <scope>NUCLEOTIDE SEQUENCE [LARGE SCALE GENOMIC DNA]</scope>
    <source>
        <strain evidence="5 6">TW1</strain>
    </source>
</reference>
<dbReference type="InterPro" id="IPR036390">
    <property type="entry name" value="WH_DNA-bd_sf"/>
</dbReference>
<keyword evidence="3" id="KW-0804">Transcription</keyword>
<dbReference type="GO" id="GO:0003677">
    <property type="term" value="F:DNA binding"/>
    <property type="evidence" value="ECO:0007669"/>
    <property type="project" value="UniProtKB-KW"/>
</dbReference>
<dbReference type="Proteomes" id="UP000580568">
    <property type="component" value="Unassembled WGS sequence"/>
</dbReference>
<dbReference type="InterPro" id="IPR051081">
    <property type="entry name" value="HTH_MetalResp_TranReg"/>
</dbReference>
<evidence type="ECO:0000259" key="4">
    <source>
        <dbReference type="PROSITE" id="PS50987"/>
    </source>
</evidence>
<dbReference type="CDD" id="cd00090">
    <property type="entry name" value="HTH_ARSR"/>
    <property type="match status" value="1"/>
</dbReference>
<dbReference type="SMART" id="SM00418">
    <property type="entry name" value="HTH_ARSR"/>
    <property type="match status" value="1"/>
</dbReference>
<sequence>MKLDDNTIGQAVKVYKALGEPTRIRIIKILYRIDELNCNEIEDKACICAKSTLSHHMKQLADCGLIELRKDGIYHYYSLNREVLKNFVSLDWDD</sequence>
<accession>A0A6V8SFI8</accession>
<dbReference type="Pfam" id="PF12840">
    <property type="entry name" value="HTH_20"/>
    <property type="match status" value="1"/>
</dbReference>
<dbReference type="Gene3D" id="1.10.10.10">
    <property type="entry name" value="Winged helix-like DNA-binding domain superfamily/Winged helix DNA-binding domain"/>
    <property type="match status" value="1"/>
</dbReference>
<dbReference type="PRINTS" id="PR00778">
    <property type="entry name" value="HTHARSR"/>
</dbReference>
<evidence type="ECO:0000256" key="2">
    <source>
        <dbReference type="ARBA" id="ARBA00023125"/>
    </source>
</evidence>
<dbReference type="NCBIfam" id="NF033788">
    <property type="entry name" value="HTH_metalloreg"/>
    <property type="match status" value="1"/>
</dbReference>
<evidence type="ECO:0000313" key="6">
    <source>
        <dbReference type="Proteomes" id="UP000580568"/>
    </source>
</evidence>
<proteinExistence type="predicted"/>
<dbReference type="InterPro" id="IPR011991">
    <property type="entry name" value="ArsR-like_HTH"/>
</dbReference>
<dbReference type="RefSeq" id="WP_183277292.1">
    <property type="nucleotide sequence ID" value="NZ_BLZR01000001.1"/>
</dbReference>
<dbReference type="PROSITE" id="PS50987">
    <property type="entry name" value="HTH_ARSR_2"/>
    <property type="match status" value="1"/>
</dbReference>
<feature type="domain" description="HTH arsR-type" evidence="4">
    <location>
        <begin position="3"/>
        <end position="94"/>
    </location>
</feature>
<keyword evidence="6" id="KW-1185">Reference proteome</keyword>
<dbReference type="PANTHER" id="PTHR33154">
    <property type="entry name" value="TRANSCRIPTIONAL REGULATOR, ARSR FAMILY"/>
    <property type="match status" value="1"/>
</dbReference>
<evidence type="ECO:0000313" key="5">
    <source>
        <dbReference type="EMBL" id="GFP75820.1"/>
    </source>
</evidence>
<name>A0A6V8SFI8_9CLOT</name>
<keyword evidence="1" id="KW-0805">Transcription regulation</keyword>
<comment type="caution">
    <text evidence="5">The sequence shown here is derived from an EMBL/GenBank/DDBJ whole genome shotgun (WGS) entry which is preliminary data.</text>
</comment>
<dbReference type="EMBL" id="BLZR01000001">
    <property type="protein sequence ID" value="GFP75820.1"/>
    <property type="molecule type" value="Genomic_DNA"/>
</dbReference>
<protein>
    <recommendedName>
        <fullName evidence="4">HTH arsR-type domain-containing protein</fullName>
    </recommendedName>
</protein>
<evidence type="ECO:0000256" key="3">
    <source>
        <dbReference type="ARBA" id="ARBA00023163"/>
    </source>
</evidence>
<evidence type="ECO:0000256" key="1">
    <source>
        <dbReference type="ARBA" id="ARBA00023015"/>
    </source>
</evidence>
<dbReference type="GO" id="GO:0003700">
    <property type="term" value="F:DNA-binding transcription factor activity"/>
    <property type="evidence" value="ECO:0007669"/>
    <property type="project" value="InterPro"/>
</dbReference>
<dbReference type="PANTHER" id="PTHR33154:SF25">
    <property type="entry name" value="LMO0101 PROTEIN"/>
    <property type="match status" value="1"/>
</dbReference>
<organism evidence="5 6">
    <name type="scientific">Clostridium fungisolvens</name>
    <dbReference type="NCBI Taxonomy" id="1604897"/>
    <lineage>
        <taxon>Bacteria</taxon>
        <taxon>Bacillati</taxon>
        <taxon>Bacillota</taxon>
        <taxon>Clostridia</taxon>
        <taxon>Eubacteriales</taxon>
        <taxon>Clostridiaceae</taxon>
        <taxon>Clostridium</taxon>
    </lineage>
</organism>
<gene>
    <name evidence="5" type="ORF">bsdtw1_01912</name>
</gene>
<dbReference type="InterPro" id="IPR001845">
    <property type="entry name" value="HTH_ArsR_DNA-bd_dom"/>
</dbReference>
<dbReference type="SUPFAM" id="SSF46785">
    <property type="entry name" value="Winged helix' DNA-binding domain"/>
    <property type="match status" value="1"/>
</dbReference>
<dbReference type="AlphaFoldDB" id="A0A6V8SFI8"/>
<dbReference type="InterPro" id="IPR036388">
    <property type="entry name" value="WH-like_DNA-bd_sf"/>
</dbReference>
<keyword evidence="2" id="KW-0238">DNA-binding</keyword>